<dbReference type="Proteomes" id="UP000799428">
    <property type="component" value="Unassembled WGS sequence"/>
</dbReference>
<feature type="non-terminal residue" evidence="1">
    <location>
        <position position="1"/>
    </location>
</feature>
<proteinExistence type="predicted"/>
<name>A0A6G1JWS6_9PLEO</name>
<dbReference type="OrthoDB" id="3741380at2759"/>
<keyword evidence="2" id="KW-1185">Reference proteome</keyword>
<reference evidence="1" key="1">
    <citation type="journal article" date="2020" name="Stud. Mycol.">
        <title>101 Dothideomycetes genomes: a test case for predicting lifestyles and emergence of pathogens.</title>
        <authorList>
            <person name="Haridas S."/>
            <person name="Albert R."/>
            <person name="Binder M."/>
            <person name="Bloem J."/>
            <person name="Labutti K."/>
            <person name="Salamov A."/>
            <person name="Andreopoulos B."/>
            <person name="Baker S."/>
            <person name="Barry K."/>
            <person name="Bills G."/>
            <person name="Bluhm B."/>
            <person name="Cannon C."/>
            <person name="Castanera R."/>
            <person name="Culley D."/>
            <person name="Daum C."/>
            <person name="Ezra D."/>
            <person name="Gonzalez J."/>
            <person name="Henrissat B."/>
            <person name="Kuo A."/>
            <person name="Liang C."/>
            <person name="Lipzen A."/>
            <person name="Lutzoni F."/>
            <person name="Magnuson J."/>
            <person name="Mondo S."/>
            <person name="Nolan M."/>
            <person name="Ohm R."/>
            <person name="Pangilinan J."/>
            <person name="Park H.-J."/>
            <person name="Ramirez L."/>
            <person name="Alfaro M."/>
            <person name="Sun H."/>
            <person name="Tritt A."/>
            <person name="Yoshinaga Y."/>
            <person name="Zwiers L.-H."/>
            <person name="Turgeon B."/>
            <person name="Goodwin S."/>
            <person name="Spatafora J."/>
            <person name="Crous P."/>
            <person name="Grigoriev I."/>
        </authorList>
    </citation>
    <scope>NUCLEOTIDE SEQUENCE</scope>
    <source>
        <strain evidence="1">CBS 279.74</strain>
    </source>
</reference>
<evidence type="ECO:0000313" key="1">
    <source>
        <dbReference type="EMBL" id="KAF2704998.1"/>
    </source>
</evidence>
<sequence>LFPLLPAELRNQVYSYLDSSPATTHLVPLKLKTYNNISHTTVQICAVHHGNASLLALRKYGFLEGLEYTNHLLAHGLELWISIHFTAHMKMFTPKHWNDKISVSLRKLVRLHPWVKNVPSIKIKVLWEP</sequence>
<gene>
    <name evidence="1" type="ORF">K504DRAFT_354617</name>
</gene>
<dbReference type="EMBL" id="MU005780">
    <property type="protein sequence ID" value="KAF2704998.1"/>
    <property type="molecule type" value="Genomic_DNA"/>
</dbReference>
<protein>
    <submittedName>
        <fullName evidence="1">Uncharacterized protein</fullName>
    </submittedName>
</protein>
<accession>A0A6G1JWS6</accession>
<evidence type="ECO:0000313" key="2">
    <source>
        <dbReference type="Proteomes" id="UP000799428"/>
    </source>
</evidence>
<dbReference type="AlphaFoldDB" id="A0A6G1JWS6"/>
<organism evidence="1 2">
    <name type="scientific">Pleomassaria siparia CBS 279.74</name>
    <dbReference type="NCBI Taxonomy" id="1314801"/>
    <lineage>
        <taxon>Eukaryota</taxon>
        <taxon>Fungi</taxon>
        <taxon>Dikarya</taxon>
        <taxon>Ascomycota</taxon>
        <taxon>Pezizomycotina</taxon>
        <taxon>Dothideomycetes</taxon>
        <taxon>Pleosporomycetidae</taxon>
        <taxon>Pleosporales</taxon>
        <taxon>Pleomassariaceae</taxon>
        <taxon>Pleomassaria</taxon>
    </lineage>
</organism>
<feature type="non-terminal residue" evidence="1">
    <location>
        <position position="129"/>
    </location>
</feature>